<sequence length="144" mass="15139">MQKHALLLKISAVLWVIWGIVHVGAGIFIVGSETPAAVAGIADAMDPAQFDIAYPAAVSAIVKQLGFNIGWAGIVTLVGAVFIWRRNAAAIFVTALVGGLFDLAYLLFIDLGGFALFLPGGLMTYVSASAILLSFYAYFASTRA</sequence>
<feature type="transmembrane region" description="Helical" evidence="1">
    <location>
        <begin position="65"/>
        <end position="84"/>
    </location>
</feature>
<protein>
    <recommendedName>
        <fullName evidence="4">DUF2127 domain-containing protein</fullName>
    </recommendedName>
</protein>
<organism evidence="2 3">
    <name type="scientific">Loktanella gaetbuli</name>
    <dbReference type="NCBI Taxonomy" id="2881335"/>
    <lineage>
        <taxon>Bacteria</taxon>
        <taxon>Pseudomonadati</taxon>
        <taxon>Pseudomonadota</taxon>
        <taxon>Alphaproteobacteria</taxon>
        <taxon>Rhodobacterales</taxon>
        <taxon>Roseobacteraceae</taxon>
        <taxon>Loktanella</taxon>
    </lineage>
</organism>
<gene>
    <name evidence="2" type="ORF">LGQ03_11885</name>
</gene>
<dbReference type="EMBL" id="JAJATZ010000005">
    <property type="protein sequence ID" value="MCB5199939.1"/>
    <property type="molecule type" value="Genomic_DNA"/>
</dbReference>
<name>A0ABS8BW64_9RHOB</name>
<keyword evidence="1" id="KW-0812">Transmembrane</keyword>
<proteinExistence type="predicted"/>
<feature type="transmembrane region" description="Helical" evidence="1">
    <location>
        <begin position="12"/>
        <end position="30"/>
    </location>
</feature>
<dbReference type="Proteomes" id="UP001138961">
    <property type="component" value="Unassembled WGS sequence"/>
</dbReference>
<comment type="caution">
    <text evidence="2">The sequence shown here is derived from an EMBL/GenBank/DDBJ whole genome shotgun (WGS) entry which is preliminary data.</text>
</comment>
<feature type="transmembrane region" description="Helical" evidence="1">
    <location>
        <begin position="89"/>
        <end position="108"/>
    </location>
</feature>
<keyword evidence="1" id="KW-1133">Transmembrane helix</keyword>
<evidence type="ECO:0000313" key="2">
    <source>
        <dbReference type="EMBL" id="MCB5199939.1"/>
    </source>
</evidence>
<evidence type="ECO:0008006" key="4">
    <source>
        <dbReference type="Google" id="ProtNLM"/>
    </source>
</evidence>
<feature type="transmembrane region" description="Helical" evidence="1">
    <location>
        <begin position="114"/>
        <end position="139"/>
    </location>
</feature>
<dbReference type="RefSeq" id="WP_226748582.1">
    <property type="nucleotide sequence ID" value="NZ_JAJATZ010000005.1"/>
</dbReference>
<evidence type="ECO:0000313" key="3">
    <source>
        <dbReference type="Proteomes" id="UP001138961"/>
    </source>
</evidence>
<keyword evidence="3" id="KW-1185">Reference proteome</keyword>
<evidence type="ECO:0000256" key="1">
    <source>
        <dbReference type="SAM" id="Phobius"/>
    </source>
</evidence>
<accession>A0ABS8BW64</accession>
<reference evidence="2" key="1">
    <citation type="submission" date="2021-10" db="EMBL/GenBank/DDBJ databases">
        <title>Loktanella gaetbuli sp. nov., isolated from a tidal flat.</title>
        <authorList>
            <person name="Park S."/>
            <person name="Yoon J.-H."/>
        </authorList>
    </citation>
    <scope>NUCLEOTIDE SEQUENCE</scope>
    <source>
        <strain evidence="2">TSTF-M6</strain>
    </source>
</reference>
<keyword evidence="1" id="KW-0472">Membrane</keyword>